<dbReference type="InterPro" id="IPR032675">
    <property type="entry name" value="LRR_dom_sf"/>
</dbReference>
<evidence type="ECO:0000313" key="11">
    <source>
        <dbReference type="EMBL" id="VDD04142.1"/>
    </source>
</evidence>
<comment type="subcellular location">
    <subcellularLocation>
        <location evidence="1">Membrane</location>
        <topology evidence="1">Single-pass membrane protein</topology>
    </subcellularLocation>
</comment>
<dbReference type="Pfam" id="PF23598">
    <property type="entry name" value="LRR_14"/>
    <property type="match status" value="1"/>
</dbReference>
<evidence type="ECO:0000256" key="2">
    <source>
        <dbReference type="ARBA" id="ARBA00022614"/>
    </source>
</evidence>
<proteinExistence type="predicted"/>
<evidence type="ECO:0000313" key="10">
    <source>
        <dbReference type="EMBL" id="CAG7897936.1"/>
    </source>
</evidence>
<reference evidence="11" key="1">
    <citation type="submission" date="2018-11" db="EMBL/GenBank/DDBJ databases">
        <authorList>
            <consortium name="Genoscope - CEA"/>
            <person name="William W."/>
        </authorList>
    </citation>
    <scope>NUCLEOTIDE SEQUENCE</scope>
</reference>
<dbReference type="FunFam" id="3.80.10.10:FF:000400">
    <property type="entry name" value="Nuclear pore complex protein NUP107"/>
    <property type="match status" value="1"/>
</dbReference>
<evidence type="ECO:0000256" key="4">
    <source>
        <dbReference type="ARBA" id="ARBA00022737"/>
    </source>
</evidence>
<gene>
    <name evidence="11" type="ORF">BRAA08T33405Z</name>
    <name evidence="10" type="ORF">BRAPAZ1V2_A08P16020.2</name>
</gene>
<dbReference type="InterPro" id="IPR055414">
    <property type="entry name" value="LRR_R13L4/SHOC2-like"/>
</dbReference>
<evidence type="ECO:0000256" key="6">
    <source>
        <dbReference type="ARBA" id="ARBA00023170"/>
    </source>
</evidence>
<keyword evidence="7" id="KW-1133">Transmembrane helix</keyword>
<keyword evidence="5 7" id="KW-0472">Membrane</keyword>
<feature type="domain" description="Leucine-rich repeat-containing N-terminal plant-type" evidence="8">
    <location>
        <begin position="40"/>
        <end position="82"/>
    </location>
</feature>
<dbReference type="InterPro" id="IPR001611">
    <property type="entry name" value="Leu-rich_rpt"/>
</dbReference>
<feature type="transmembrane region" description="Helical" evidence="7">
    <location>
        <begin position="12"/>
        <end position="31"/>
    </location>
</feature>
<dbReference type="EMBL" id="LS974624">
    <property type="protein sequence ID" value="CAG7897936.1"/>
    <property type="molecule type" value="Genomic_DNA"/>
</dbReference>
<dbReference type="AlphaFoldDB" id="A0A3P6C6N0"/>
<keyword evidence="7" id="KW-0812">Transmembrane</keyword>
<protein>
    <submittedName>
        <fullName evidence="10">Uncharacterized protein</fullName>
    </submittedName>
</protein>
<keyword evidence="2" id="KW-0433">Leucine-rich repeat</keyword>
<evidence type="ECO:0000259" key="8">
    <source>
        <dbReference type="Pfam" id="PF08263"/>
    </source>
</evidence>
<dbReference type="PROSITE" id="PS51450">
    <property type="entry name" value="LRR"/>
    <property type="match status" value="1"/>
</dbReference>
<accession>A0A3P6C6N0</accession>
<dbReference type="PANTHER" id="PTHR48065">
    <property type="entry name" value="OS10G0469600 PROTEIN"/>
    <property type="match status" value="1"/>
</dbReference>
<keyword evidence="4" id="KW-0677">Repeat</keyword>
<evidence type="ECO:0000256" key="1">
    <source>
        <dbReference type="ARBA" id="ARBA00004167"/>
    </source>
</evidence>
<evidence type="ECO:0000256" key="3">
    <source>
        <dbReference type="ARBA" id="ARBA00022729"/>
    </source>
</evidence>
<dbReference type="Gene3D" id="3.80.10.10">
    <property type="entry name" value="Ribonuclease Inhibitor"/>
    <property type="match status" value="1"/>
</dbReference>
<evidence type="ECO:0000256" key="7">
    <source>
        <dbReference type="SAM" id="Phobius"/>
    </source>
</evidence>
<organism evidence="11">
    <name type="scientific">Brassica campestris</name>
    <name type="common">Field mustard</name>
    <dbReference type="NCBI Taxonomy" id="3711"/>
    <lineage>
        <taxon>Eukaryota</taxon>
        <taxon>Viridiplantae</taxon>
        <taxon>Streptophyta</taxon>
        <taxon>Embryophyta</taxon>
        <taxon>Tracheophyta</taxon>
        <taxon>Spermatophyta</taxon>
        <taxon>Magnoliopsida</taxon>
        <taxon>eudicotyledons</taxon>
        <taxon>Gunneridae</taxon>
        <taxon>Pentapetalae</taxon>
        <taxon>rosids</taxon>
        <taxon>malvids</taxon>
        <taxon>Brassicales</taxon>
        <taxon>Brassicaceae</taxon>
        <taxon>Brassiceae</taxon>
        <taxon>Brassica</taxon>
    </lineage>
</organism>
<dbReference type="PANTHER" id="PTHR48065:SF75">
    <property type="entry name" value="LEUCINE-RICH REPEAT-CONTAINING N-TERMINAL PLANT-TYPE DOMAIN-CONTAINING PROTEIN"/>
    <property type="match status" value="1"/>
</dbReference>
<dbReference type="SUPFAM" id="SSF52058">
    <property type="entry name" value="L domain-like"/>
    <property type="match status" value="1"/>
</dbReference>
<keyword evidence="3" id="KW-0732">Signal</keyword>
<dbReference type="EMBL" id="LR031575">
    <property type="protein sequence ID" value="VDD04142.1"/>
    <property type="molecule type" value="Genomic_DNA"/>
</dbReference>
<dbReference type="GO" id="GO:0016020">
    <property type="term" value="C:membrane"/>
    <property type="evidence" value="ECO:0007669"/>
    <property type="project" value="UniProtKB-SubCell"/>
</dbReference>
<dbReference type="Proteomes" id="UP000694005">
    <property type="component" value="Chromosome A08"/>
</dbReference>
<dbReference type="Pfam" id="PF08263">
    <property type="entry name" value="LRRNT_2"/>
    <property type="match status" value="1"/>
</dbReference>
<keyword evidence="6" id="KW-0675">Receptor</keyword>
<dbReference type="Gramene" id="A08p16020.2_BraZ1">
    <property type="protein sequence ID" value="A08p16020.2_BraZ1.CDS.1"/>
    <property type="gene ID" value="A08g16020.2_BraZ1"/>
</dbReference>
<evidence type="ECO:0000256" key="5">
    <source>
        <dbReference type="ARBA" id="ARBA00023136"/>
    </source>
</evidence>
<sequence length="291" mass="33402">MISNQSSYFSSFVTLYYFFFFLVALVLHTFASPMLHYCRHDQRDALLDFKHEFPVNESNSVPSLNSWNKSSDCCDWENVKCDAKSGNVISLYFINISLNNSLKPNSGLFKLQHLRNLTLRDCHLYGVIPSSLGNLSHLTHLDLRENDLVGEVPISIGNLAQLEYLNLDNNQLSGYIPLSFSNFTKLSYFHISNNQFTGECPLVLLSLATSLSVLDISENLFKSTLPSDMSGFHNLKYFHVFRNSLFGSVPRSLGIYRIQEYIIILYASDSKPWPKQIRWSYSQFHYKISQS</sequence>
<feature type="domain" description="Disease resistance R13L4/SHOC-2-like LRR" evidence="9">
    <location>
        <begin position="108"/>
        <end position="237"/>
    </location>
</feature>
<evidence type="ECO:0000259" key="9">
    <source>
        <dbReference type="Pfam" id="PF23598"/>
    </source>
</evidence>
<name>A0A3P6C6N0_BRACM</name>
<dbReference type="InterPro" id="IPR013210">
    <property type="entry name" value="LRR_N_plant-typ"/>
</dbReference>